<dbReference type="EMBL" id="AMGO01000007">
    <property type="protein sequence ID" value="EKE45403.1"/>
    <property type="molecule type" value="Genomic_DNA"/>
</dbReference>
<keyword evidence="7" id="KW-0067">ATP-binding</keyword>
<dbReference type="InterPro" id="IPR036890">
    <property type="entry name" value="HATPase_C_sf"/>
</dbReference>
<dbReference type="STRING" id="1231392.OCGS_0493"/>
<evidence type="ECO:0000256" key="3">
    <source>
        <dbReference type="ARBA" id="ARBA00022553"/>
    </source>
</evidence>
<evidence type="ECO:0000256" key="5">
    <source>
        <dbReference type="ARBA" id="ARBA00022741"/>
    </source>
</evidence>
<dbReference type="GO" id="GO:0005524">
    <property type="term" value="F:ATP binding"/>
    <property type="evidence" value="ECO:0007669"/>
    <property type="project" value="UniProtKB-KW"/>
</dbReference>
<dbReference type="InterPro" id="IPR005467">
    <property type="entry name" value="His_kinase_dom"/>
</dbReference>
<keyword evidence="6 9" id="KW-0418">Kinase</keyword>
<dbReference type="Gene3D" id="3.30.565.10">
    <property type="entry name" value="Histidine kinase-like ATPase, C-terminal domain"/>
    <property type="match status" value="1"/>
</dbReference>
<keyword evidence="10" id="KW-1185">Reference proteome</keyword>
<evidence type="ECO:0000256" key="2">
    <source>
        <dbReference type="ARBA" id="ARBA00012438"/>
    </source>
</evidence>
<dbReference type="eggNOG" id="COG3920">
    <property type="taxonomic scope" value="Bacteria"/>
</dbReference>
<dbReference type="PROSITE" id="PS50109">
    <property type="entry name" value="HIS_KIN"/>
    <property type="match status" value="1"/>
</dbReference>
<dbReference type="SUPFAM" id="SSF55874">
    <property type="entry name" value="ATPase domain of HSP90 chaperone/DNA topoisomerase II/histidine kinase"/>
    <property type="match status" value="1"/>
</dbReference>
<accession>K2HD67</accession>
<dbReference type="PANTHER" id="PTHR41523">
    <property type="entry name" value="TWO-COMPONENT SYSTEM SENSOR PROTEIN"/>
    <property type="match status" value="1"/>
</dbReference>
<dbReference type="Proteomes" id="UP000006765">
    <property type="component" value="Unassembled WGS sequence"/>
</dbReference>
<evidence type="ECO:0000313" key="9">
    <source>
        <dbReference type="EMBL" id="EKE45403.1"/>
    </source>
</evidence>
<gene>
    <name evidence="9" type="ORF">OCGS_0493</name>
</gene>
<evidence type="ECO:0000256" key="1">
    <source>
        <dbReference type="ARBA" id="ARBA00000085"/>
    </source>
</evidence>
<dbReference type="PRINTS" id="PR00344">
    <property type="entry name" value="BCTRLSENSOR"/>
</dbReference>
<dbReference type="Pfam" id="PF02518">
    <property type="entry name" value="HATPase_c"/>
    <property type="match status" value="1"/>
</dbReference>
<evidence type="ECO:0000259" key="8">
    <source>
        <dbReference type="PROSITE" id="PS50109"/>
    </source>
</evidence>
<dbReference type="SMART" id="SM00387">
    <property type="entry name" value="HATPase_c"/>
    <property type="match status" value="1"/>
</dbReference>
<dbReference type="GO" id="GO:0004673">
    <property type="term" value="F:protein histidine kinase activity"/>
    <property type="evidence" value="ECO:0007669"/>
    <property type="project" value="UniProtKB-EC"/>
</dbReference>
<dbReference type="PANTHER" id="PTHR41523:SF8">
    <property type="entry name" value="ETHYLENE RESPONSE SENSOR PROTEIN"/>
    <property type="match status" value="1"/>
</dbReference>
<evidence type="ECO:0000256" key="7">
    <source>
        <dbReference type="ARBA" id="ARBA00022840"/>
    </source>
</evidence>
<proteinExistence type="predicted"/>
<dbReference type="Pfam" id="PF07568">
    <property type="entry name" value="HisKA_2"/>
    <property type="match status" value="1"/>
</dbReference>
<feature type="domain" description="Histidine kinase" evidence="8">
    <location>
        <begin position="10"/>
        <end position="200"/>
    </location>
</feature>
<dbReference type="InterPro" id="IPR003594">
    <property type="entry name" value="HATPase_dom"/>
</dbReference>
<sequence length="205" mass="21877">MAEQARERGEVDHRIANGLQLAASMLAMKRREVADSEARAALVEAETRLKAMSRFHMHLARLNDRGPLDLGALLDELGSVMGSAAGTVLSLRSRPVVVRASVAIKLVVLVNELVLNAAKHGREDGGKVNIVVSILPVGARRLMLSVMDDGAGLPEGFDIASCNGMGLKIVQAILEELDGTIGVIPTDRGACFRVDLPLEMIPRIA</sequence>
<keyword evidence="4" id="KW-0808">Transferase</keyword>
<reference evidence="9 10" key="1">
    <citation type="journal article" date="2012" name="J. Bacteriol.">
        <title>Draft Genome Sequence of Oceaniovalibus guishaninsula JLT2003T.</title>
        <authorList>
            <person name="Tang K."/>
            <person name="Liu K."/>
            <person name="Jiao N."/>
        </authorList>
    </citation>
    <scope>NUCLEOTIDE SEQUENCE [LARGE SCALE GENOMIC DNA]</scope>
    <source>
        <strain evidence="9 10">JLT2003</strain>
    </source>
</reference>
<protein>
    <recommendedName>
        <fullName evidence="2">histidine kinase</fullName>
        <ecNumber evidence="2">2.7.13.3</ecNumber>
    </recommendedName>
</protein>
<dbReference type="EC" id="2.7.13.3" evidence="2"/>
<evidence type="ECO:0000256" key="6">
    <source>
        <dbReference type="ARBA" id="ARBA00022777"/>
    </source>
</evidence>
<dbReference type="AlphaFoldDB" id="K2HD67"/>
<evidence type="ECO:0000256" key="4">
    <source>
        <dbReference type="ARBA" id="ARBA00022679"/>
    </source>
</evidence>
<evidence type="ECO:0000313" key="10">
    <source>
        <dbReference type="Proteomes" id="UP000006765"/>
    </source>
</evidence>
<comment type="catalytic activity">
    <reaction evidence="1">
        <text>ATP + protein L-histidine = ADP + protein N-phospho-L-histidine.</text>
        <dbReference type="EC" id="2.7.13.3"/>
    </reaction>
</comment>
<keyword evidence="5" id="KW-0547">Nucleotide-binding</keyword>
<organism evidence="9 10">
    <name type="scientific">Oceaniovalibus guishaninsula JLT2003</name>
    <dbReference type="NCBI Taxonomy" id="1231392"/>
    <lineage>
        <taxon>Bacteria</taxon>
        <taxon>Pseudomonadati</taxon>
        <taxon>Pseudomonadota</taxon>
        <taxon>Alphaproteobacteria</taxon>
        <taxon>Rhodobacterales</taxon>
        <taxon>Roseobacteraceae</taxon>
        <taxon>Oceaniovalibus</taxon>
    </lineage>
</organism>
<keyword evidence="3" id="KW-0597">Phosphoprotein</keyword>
<comment type="caution">
    <text evidence="9">The sequence shown here is derived from an EMBL/GenBank/DDBJ whole genome shotgun (WGS) entry which is preliminary data.</text>
</comment>
<dbReference type="InterPro" id="IPR004358">
    <property type="entry name" value="Sig_transdc_His_kin-like_C"/>
</dbReference>
<name>K2HD67_9RHOB</name>
<dbReference type="InterPro" id="IPR011495">
    <property type="entry name" value="Sig_transdc_His_kin_sub2_dim/P"/>
</dbReference>